<dbReference type="PANTHER" id="PTHR43840">
    <property type="entry name" value="MITOCHONDRIAL METAL TRANSPORTER 1-RELATED"/>
    <property type="match status" value="1"/>
</dbReference>
<dbReference type="InterPro" id="IPR002524">
    <property type="entry name" value="Cation_efflux"/>
</dbReference>
<dbReference type="Gene3D" id="1.20.1510.10">
    <property type="entry name" value="Cation efflux protein transmembrane domain"/>
    <property type="match status" value="1"/>
</dbReference>
<sequence length="307" mass="33587">MIASGKVPEEVRKGLRKGRRLCLWTLFWIGHIAILMYLVMGQSQAMKTAFIEDVLSLVPALVFLVAAHLETKPATPKYPYGFKRFNSIAFLIAATALLSIGAFTAFDAITTLLMKEHATIGAIQLFGQTFWLGWLMIAALIYSAVPPVILGRLKKPVAVSIEDRVLFTDAQAQKADWQTALAAIFGVLGIGMGWWWADAVAALFISLSILKDGVNAIRKSTGELADGMPRMLASDRVDEEAQEVAAKLRAAYPHSSVRMRETGRYMLAEVVGVDAVGEAQVARFSPAARPWRLAQVSLVPDEGRREA</sequence>
<dbReference type="InterPro" id="IPR027469">
    <property type="entry name" value="Cation_efflux_TMD_sf"/>
</dbReference>
<feature type="transmembrane region" description="Helical" evidence="7">
    <location>
        <begin position="88"/>
        <end position="113"/>
    </location>
</feature>
<organism evidence="9 10">
    <name type="scientific">Croceicoccus esteveae</name>
    <dbReference type="NCBI Taxonomy" id="3075597"/>
    <lineage>
        <taxon>Bacteria</taxon>
        <taxon>Pseudomonadati</taxon>
        <taxon>Pseudomonadota</taxon>
        <taxon>Alphaproteobacteria</taxon>
        <taxon>Sphingomonadales</taxon>
        <taxon>Erythrobacteraceae</taxon>
        <taxon>Croceicoccus</taxon>
    </lineage>
</organism>
<name>A0ABU2ZND2_9SPHN</name>
<keyword evidence="10" id="KW-1185">Reference proteome</keyword>
<dbReference type="InterPro" id="IPR050291">
    <property type="entry name" value="CDF_Transporter"/>
</dbReference>
<feature type="domain" description="Cation efflux protein transmembrane" evidence="8">
    <location>
        <begin position="34"/>
        <end position="224"/>
    </location>
</feature>
<proteinExistence type="inferred from homology"/>
<comment type="caution">
    <text evidence="9">The sequence shown here is derived from an EMBL/GenBank/DDBJ whole genome shotgun (WGS) entry which is preliminary data.</text>
</comment>
<feature type="transmembrane region" description="Helical" evidence="7">
    <location>
        <begin position="125"/>
        <end position="145"/>
    </location>
</feature>
<dbReference type="NCBIfam" id="TIGR01297">
    <property type="entry name" value="CDF"/>
    <property type="match status" value="1"/>
</dbReference>
<keyword evidence="4 7" id="KW-0812">Transmembrane</keyword>
<evidence type="ECO:0000256" key="3">
    <source>
        <dbReference type="ARBA" id="ARBA00022448"/>
    </source>
</evidence>
<dbReference type="PANTHER" id="PTHR43840:SF15">
    <property type="entry name" value="MITOCHONDRIAL METAL TRANSPORTER 1-RELATED"/>
    <property type="match status" value="1"/>
</dbReference>
<evidence type="ECO:0000313" key="9">
    <source>
        <dbReference type="EMBL" id="MDT0577079.1"/>
    </source>
</evidence>
<evidence type="ECO:0000256" key="4">
    <source>
        <dbReference type="ARBA" id="ARBA00022692"/>
    </source>
</evidence>
<dbReference type="EMBL" id="JAVRHS010000016">
    <property type="protein sequence ID" value="MDT0577079.1"/>
    <property type="molecule type" value="Genomic_DNA"/>
</dbReference>
<evidence type="ECO:0000256" key="5">
    <source>
        <dbReference type="ARBA" id="ARBA00022989"/>
    </source>
</evidence>
<reference evidence="9 10" key="1">
    <citation type="submission" date="2023-09" db="EMBL/GenBank/DDBJ databases">
        <authorList>
            <person name="Rey-Velasco X."/>
        </authorList>
    </citation>
    <scope>NUCLEOTIDE SEQUENCE [LARGE SCALE GENOMIC DNA]</scope>
    <source>
        <strain evidence="9 10">F390</strain>
    </source>
</reference>
<evidence type="ECO:0000256" key="6">
    <source>
        <dbReference type="ARBA" id="ARBA00023136"/>
    </source>
</evidence>
<evidence type="ECO:0000256" key="1">
    <source>
        <dbReference type="ARBA" id="ARBA00004141"/>
    </source>
</evidence>
<dbReference type="RefSeq" id="WP_311341653.1">
    <property type="nucleotide sequence ID" value="NZ_JAVRHS010000016.1"/>
</dbReference>
<feature type="transmembrane region" description="Helical" evidence="7">
    <location>
        <begin position="46"/>
        <end position="67"/>
    </location>
</feature>
<evidence type="ECO:0000313" key="10">
    <source>
        <dbReference type="Proteomes" id="UP001259803"/>
    </source>
</evidence>
<protein>
    <submittedName>
        <fullName evidence="9">Cation diffusion facilitator family transporter</fullName>
    </submittedName>
</protein>
<evidence type="ECO:0000259" key="8">
    <source>
        <dbReference type="Pfam" id="PF01545"/>
    </source>
</evidence>
<gene>
    <name evidence="9" type="ORF">RM533_12975</name>
</gene>
<evidence type="ECO:0000256" key="7">
    <source>
        <dbReference type="SAM" id="Phobius"/>
    </source>
</evidence>
<keyword evidence="6 7" id="KW-0472">Membrane</keyword>
<keyword evidence="3" id="KW-0813">Transport</keyword>
<evidence type="ECO:0000256" key="2">
    <source>
        <dbReference type="ARBA" id="ARBA00008114"/>
    </source>
</evidence>
<dbReference type="Proteomes" id="UP001259803">
    <property type="component" value="Unassembled WGS sequence"/>
</dbReference>
<dbReference type="InterPro" id="IPR058533">
    <property type="entry name" value="Cation_efflux_TM"/>
</dbReference>
<feature type="transmembrane region" description="Helical" evidence="7">
    <location>
        <begin position="180"/>
        <end position="197"/>
    </location>
</feature>
<comment type="subcellular location">
    <subcellularLocation>
        <location evidence="1">Membrane</location>
        <topology evidence="1">Multi-pass membrane protein</topology>
    </subcellularLocation>
</comment>
<accession>A0ABU2ZND2</accession>
<feature type="transmembrane region" description="Helical" evidence="7">
    <location>
        <begin position="21"/>
        <end position="40"/>
    </location>
</feature>
<dbReference type="SUPFAM" id="SSF161111">
    <property type="entry name" value="Cation efflux protein transmembrane domain-like"/>
    <property type="match status" value="1"/>
</dbReference>
<comment type="similarity">
    <text evidence="2">Belongs to the cation diffusion facilitator (CDF) transporter (TC 2.A.4) family.</text>
</comment>
<keyword evidence="5 7" id="KW-1133">Transmembrane helix</keyword>
<dbReference type="Pfam" id="PF01545">
    <property type="entry name" value="Cation_efflux"/>
    <property type="match status" value="1"/>
</dbReference>